<feature type="compositionally biased region" description="Basic residues" evidence="1">
    <location>
        <begin position="101"/>
        <end position="115"/>
    </location>
</feature>
<keyword evidence="3" id="KW-1185">Reference proteome</keyword>
<accession>A0A9D4UTS5</accession>
<dbReference type="AlphaFoldDB" id="A0A9D4UTS5"/>
<reference evidence="2" key="1">
    <citation type="submission" date="2021-01" db="EMBL/GenBank/DDBJ databases">
        <title>Adiantum capillus-veneris genome.</title>
        <authorList>
            <person name="Fang Y."/>
            <person name="Liao Q."/>
        </authorList>
    </citation>
    <scope>NUCLEOTIDE SEQUENCE</scope>
    <source>
        <strain evidence="2">H3</strain>
        <tissue evidence="2">Leaf</tissue>
    </source>
</reference>
<dbReference type="EMBL" id="JABFUD020000011">
    <property type="protein sequence ID" value="KAI5073696.1"/>
    <property type="molecule type" value="Genomic_DNA"/>
</dbReference>
<proteinExistence type="predicted"/>
<name>A0A9D4UTS5_ADICA</name>
<organism evidence="2 3">
    <name type="scientific">Adiantum capillus-veneris</name>
    <name type="common">Maidenhair fern</name>
    <dbReference type="NCBI Taxonomy" id="13818"/>
    <lineage>
        <taxon>Eukaryota</taxon>
        <taxon>Viridiplantae</taxon>
        <taxon>Streptophyta</taxon>
        <taxon>Embryophyta</taxon>
        <taxon>Tracheophyta</taxon>
        <taxon>Polypodiopsida</taxon>
        <taxon>Polypodiidae</taxon>
        <taxon>Polypodiales</taxon>
        <taxon>Pteridineae</taxon>
        <taxon>Pteridaceae</taxon>
        <taxon>Vittarioideae</taxon>
        <taxon>Adiantum</taxon>
    </lineage>
</organism>
<feature type="region of interest" description="Disordered" evidence="1">
    <location>
        <begin position="95"/>
        <end position="115"/>
    </location>
</feature>
<evidence type="ECO:0000313" key="2">
    <source>
        <dbReference type="EMBL" id="KAI5073696.1"/>
    </source>
</evidence>
<evidence type="ECO:0000313" key="3">
    <source>
        <dbReference type="Proteomes" id="UP000886520"/>
    </source>
</evidence>
<sequence length="115" mass="13283">MQLYKLKKKDDESLMAHLNKFKALKQQLLGVQKQSPDDEAIAVLLNKVNKAPFDMLMSTLHNMEKKLDEVIATLMEFDSKERDATNGVALTEREGIFQPKRIQKSKERKRPRVEG</sequence>
<dbReference type="Proteomes" id="UP000886520">
    <property type="component" value="Chromosome 11"/>
</dbReference>
<protein>
    <submittedName>
        <fullName evidence="2">Uncharacterized protein</fullName>
    </submittedName>
</protein>
<gene>
    <name evidence="2" type="ORF">GOP47_0011709</name>
</gene>
<evidence type="ECO:0000256" key="1">
    <source>
        <dbReference type="SAM" id="MobiDB-lite"/>
    </source>
</evidence>
<comment type="caution">
    <text evidence="2">The sequence shown here is derived from an EMBL/GenBank/DDBJ whole genome shotgun (WGS) entry which is preliminary data.</text>
</comment>